<evidence type="ECO:0000313" key="2">
    <source>
        <dbReference type="Proteomes" id="UP000077280"/>
    </source>
</evidence>
<accession>A0ABX2UGH0</accession>
<name>A0ABX2UGH0_9LACO</name>
<organism evidence="1 2">
    <name type="scientific">Pediococcus parvulus</name>
    <dbReference type="NCBI Taxonomy" id="54062"/>
    <lineage>
        <taxon>Bacteria</taxon>
        <taxon>Bacillati</taxon>
        <taxon>Bacillota</taxon>
        <taxon>Bacilli</taxon>
        <taxon>Lactobacillales</taxon>
        <taxon>Lactobacillaceae</taxon>
        <taxon>Pediococcus</taxon>
    </lineage>
</organism>
<reference evidence="1 2" key="1">
    <citation type="submission" date="2016-05" db="EMBL/GenBank/DDBJ databases">
        <title>Draft genome sequence of Pediococcus parvulus 2.6, a probiotic beta-glucan producer strain.</title>
        <authorList>
            <person name="Mohedano M.L."/>
            <person name="Perez-Ramos A."/>
            <person name="Duenas M.T."/>
            <person name="Lamontanara A."/>
            <person name="Orru L."/>
            <person name="Spano G."/>
            <person name="Capozzi V."/>
            <person name="Lopez P."/>
        </authorList>
    </citation>
    <scope>NUCLEOTIDE SEQUENCE [LARGE SCALE GENOMIC DNA]</scope>
    <source>
        <strain evidence="1 2">2.6</strain>
    </source>
</reference>
<gene>
    <name evidence="1" type="ORF">A7K95_05415</name>
</gene>
<proteinExistence type="predicted"/>
<evidence type="ECO:0000313" key="1">
    <source>
        <dbReference type="EMBL" id="OAD64293.1"/>
    </source>
</evidence>
<keyword evidence="2" id="KW-1185">Reference proteome</keyword>
<protein>
    <recommendedName>
        <fullName evidence="3">Transposase</fullName>
    </recommendedName>
</protein>
<dbReference type="EMBL" id="LXND01000037">
    <property type="protein sequence ID" value="OAD64293.1"/>
    <property type="molecule type" value="Genomic_DNA"/>
</dbReference>
<comment type="caution">
    <text evidence="1">The sequence shown here is derived from an EMBL/GenBank/DDBJ whole genome shotgun (WGS) entry which is preliminary data.</text>
</comment>
<sequence length="77" mass="9119">MKCEDYAIIPVFVGRSAGLQYGDFFIKLIRLFYAVRDNYKIWMSIGVEDCHIKVCGVLHFHFLQRMNRSMIGKENVW</sequence>
<dbReference type="Proteomes" id="UP000077280">
    <property type="component" value="Unassembled WGS sequence"/>
</dbReference>
<evidence type="ECO:0008006" key="3">
    <source>
        <dbReference type="Google" id="ProtNLM"/>
    </source>
</evidence>